<organism evidence="4 5">
    <name type="scientific">Batillaria attramentaria</name>
    <dbReference type="NCBI Taxonomy" id="370345"/>
    <lineage>
        <taxon>Eukaryota</taxon>
        <taxon>Metazoa</taxon>
        <taxon>Spiralia</taxon>
        <taxon>Lophotrochozoa</taxon>
        <taxon>Mollusca</taxon>
        <taxon>Gastropoda</taxon>
        <taxon>Caenogastropoda</taxon>
        <taxon>Sorbeoconcha</taxon>
        <taxon>Cerithioidea</taxon>
        <taxon>Batillariidae</taxon>
        <taxon>Batillaria</taxon>
    </lineage>
</organism>
<evidence type="ECO:0000256" key="3">
    <source>
        <dbReference type="SAM" id="MobiDB-lite"/>
    </source>
</evidence>
<dbReference type="Pfam" id="PF24681">
    <property type="entry name" value="Kelch_KLHDC2_KLHL20_DRC7"/>
    <property type="match status" value="1"/>
</dbReference>
<keyword evidence="1" id="KW-0880">Kelch repeat</keyword>
<accession>A0ABD0LBE8</accession>
<sequence length="672" mass="72508">MAKESSGKSATPFRGRINSPARPLSGKPTSHAAARLAGQSRVSPNARPLSDQPRHLQQSHHISTIRPGDARSTASPGVRRGPAPADKPGNQHAPATAHDPRAASAPPMQPQKHPKSAILTPPTDHRVAAPRNDLSISAVRGSFESTNCDSLHKVTGVYDLPHDESFIDHQSVNDNQSLTSLPVSLENKTSQRGKRLNVDESKLKVKFPAVKESSPPPSDHSLNSAPSSDAVHAGNRRRSQLSPGTGGERRKSSVDVLKERRKSSVIAQPGQAREQSSYINIVGLRNRNPTDGRDRELRRTSVKRQVSQVMTEPRGLGAEQSLLSGTPGRVTGIEVGFGPHPLSNGDTSCSAVGYESTPTSWDILAVGGVKDQYNKDGICFAQRYSMVGKCWEKFSDMPEPRLNFAVGYLKKCLYVMGGYDPREAKDGVLATKDTFQFDTSTSSWNKTGEMKTARSFLAVCCLENRLYALGGQDENDRVLNTVEVFDPSASRWSSIAPMSVARVGASCVAIQGQIMITGGYGAPAKEGSPCPVLLSTEWFDPITCRWESKAELPTARAQACMVAVDDCVYLCGGVKRDPFTGVLCSMRDVSMFDIVTKAWTNCTDLQTARHNAGAAVIDSKIYIVGGVSTDTNQVLRSVECYDTVSRNWDKSLPDLPRGAKSIACVAIPGGRD</sequence>
<keyword evidence="5" id="KW-1185">Reference proteome</keyword>
<dbReference type="Gene3D" id="2.120.10.80">
    <property type="entry name" value="Kelch-type beta propeller"/>
    <property type="match status" value="2"/>
</dbReference>
<feature type="compositionally biased region" description="Basic and acidic residues" evidence="3">
    <location>
        <begin position="247"/>
        <end position="258"/>
    </location>
</feature>
<evidence type="ECO:0008006" key="6">
    <source>
        <dbReference type="Google" id="ProtNLM"/>
    </source>
</evidence>
<dbReference type="PANTHER" id="PTHR46344:SF27">
    <property type="entry name" value="KELCH REPEAT SUPERFAMILY PROTEIN"/>
    <property type="match status" value="1"/>
</dbReference>
<feature type="region of interest" description="Disordered" evidence="3">
    <location>
        <begin position="207"/>
        <end position="272"/>
    </location>
</feature>
<gene>
    <name evidence="4" type="ORF">BaRGS_00012109</name>
</gene>
<dbReference type="Proteomes" id="UP001519460">
    <property type="component" value="Unassembled WGS sequence"/>
</dbReference>
<comment type="caution">
    <text evidence="4">The sequence shown here is derived from an EMBL/GenBank/DDBJ whole genome shotgun (WGS) entry which is preliminary data.</text>
</comment>
<dbReference type="Pfam" id="PF01344">
    <property type="entry name" value="Kelch_1"/>
    <property type="match status" value="2"/>
</dbReference>
<dbReference type="PANTHER" id="PTHR46344">
    <property type="entry name" value="OS02G0202900 PROTEIN"/>
    <property type="match status" value="1"/>
</dbReference>
<keyword evidence="2" id="KW-0677">Repeat</keyword>
<dbReference type="InterPro" id="IPR015915">
    <property type="entry name" value="Kelch-typ_b-propeller"/>
</dbReference>
<dbReference type="EMBL" id="JACVVK020000065">
    <property type="protein sequence ID" value="KAK7496702.1"/>
    <property type="molecule type" value="Genomic_DNA"/>
</dbReference>
<name>A0ABD0LBE8_9CAEN</name>
<proteinExistence type="predicted"/>
<evidence type="ECO:0000313" key="4">
    <source>
        <dbReference type="EMBL" id="KAK7496702.1"/>
    </source>
</evidence>
<dbReference type="SMART" id="SM00612">
    <property type="entry name" value="Kelch"/>
    <property type="match status" value="6"/>
</dbReference>
<dbReference type="AlphaFoldDB" id="A0ABD0LBE8"/>
<reference evidence="4 5" key="1">
    <citation type="journal article" date="2023" name="Sci. Data">
        <title>Genome assembly of the Korean intertidal mud-creeper Batillaria attramentaria.</title>
        <authorList>
            <person name="Patra A.K."/>
            <person name="Ho P.T."/>
            <person name="Jun S."/>
            <person name="Lee S.J."/>
            <person name="Kim Y."/>
            <person name="Won Y.J."/>
        </authorList>
    </citation>
    <scope>NUCLEOTIDE SEQUENCE [LARGE SCALE GENOMIC DNA]</scope>
    <source>
        <strain evidence="4">Wonlab-2016</strain>
    </source>
</reference>
<evidence type="ECO:0000313" key="5">
    <source>
        <dbReference type="Proteomes" id="UP001519460"/>
    </source>
</evidence>
<dbReference type="SUPFAM" id="SSF117281">
    <property type="entry name" value="Kelch motif"/>
    <property type="match status" value="2"/>
</dbReference>
<dbReference type="InterPro" id="IPR006652">
    <property type="entry name" value="Kelch_1"/>
</dbReference>
<protein>
    <recommendedName>
        <fullName evidence="6">Kelch repeat-containing protein</fullName>
    </recommendedName>
</protein>
<evidence type="ECO:0000256" key="1">
    <source>
        <dbReference type="ARBA" id="ARBA00022441"/>
    </source>
</evidence>
<feature type="region of interest" description="Disordered" evidence="3">
    <location>
        <begin position="1"/>
        <end position="132"/>
    </location>
</feature>
<evidence type="ECO:0000256" key="2">
    <source>
        <dbReference type="ARBA" id="ARBA00022737"/>
    </source>
</evidence>